<sequence>MAEICSQIDWNDVDSPEITNNLEMIFQSLMNGTLGEELLDDNMIFVQKLSQLLQTCIQSPQQQKRSNLVMALSTAVVMGDRFRGIVFDRWLSRKALESWLIPCIRLRDDPEVPFYALSLLNMILDTPIHEKRFEPLNHELVCYLLDLTVDIEYDLDQHNLFLEGMKSLAGIYDTLDEMAASQLRSKTRGRDVILGNARAKANAGEDNPVIYQIHHHPSAVEFGQNFIKLLNRGMDSRTTRRTLKLMSEILRDDKLSMSFFYWNDLKVLIDILMRDFDNFDEGAENDELRLLCLRVLGLVLKNTEYSTQEVPHRPEDIRQFLKRISESDMSESITIEAQEIFSSF</sequence>
<dbReference type="SUPFAM" id="SSF48371">
    <property type="entry name" value="ARM repeat"/>
    <property type="match status" value="1"/>
</dbReference>
<dbReference type="Proteomes" id="UP000241769">
    <property type="component" value="Unassembled WGS sequence"/>
</dbReference>
<dbReference type="OrthoDB" id="445362at2759"/>
<organism evidence="2 3">
    <name type="scientific">Planoprotostelium fungivorum</name>
    <dbReference type="NCBI Taxonomy" id="1890364"/>
    <lineage>
        <taxon>Eukaryota</taxon>
        <taxon>Amoebozoa</taxon>
        <taxon>Evosea</taxon>
        <taxon>Variosea</taxon>
        <taxon>Cavosteliida</taxon>
        <taxon>Cavosteliaceae</taxon>
        <taxon>Planoprotostelium</taxon>
    </lineage>
</organism>
<accession>A0A2P6NK64</accession>
<evidence type="ECO:0000313" key="2">
    <source>
        <dbReference type="EMBL" id="PRP84337.1"/>
    </source>
</evidence>
<dbReference type="AlphaFoldDB" id="A0A2P6NK64"/>
<dbReference type="InterPro" id="IPR018556">
    <property type="entry name" value="SPIN90/Ldb17_LRD"/>
</dbReference>
<evidence type="ECO:0000259" key="1">
    <source>
        <dbReference type="Pfam" id="PF09431"/>
    </source>
</evidence>
<dbReference type="EMBL" id="MDYQ01000065">
    <property type="protein sequence ID" value="PRP84337.1"/>
    <property type="molecule type" value="Genomic_DNA"/>
</dbReference>
<dbReference type="GO" id="GO:0006897">
    <property type="term" value="P:endocytosis"/>
    <property type="evidence" value="ECO:0007669"/>
    <property type="project" value="TreeGrafter"/>
</dbReference>
<dbReference type="InParanoid" id="A0A2P6NK64"/>
<dbReference type="PANTHER" id="PTHR13357">
    <property type="entry name" value="SH3 ADAPTER PROTEIN SPIN90 NCK INTERACTING PROTEIN WITH SH3 DOMAIN"/>
    <property type="match status" value="1"/>
</dbReference>
<reference evidence="2 3" key="1">
    <citation type="journal article" date="2018" name="Genome Biol. Evol.">
        <title>Multiple Roots of Fruiting Body Formation in Amoebozoa.</title>
        <authorList>
            <person name="Hillmann F."/>
            <person name="Forbes G."/>
            <person name="Novohradska S."/>
            <person name="Ferling I."/>
            <person name="Riege K."/>
            <person name="Groth M."/>
            <person name="Westermann M."/>
            <person name="Marz M."/>
            <person name="Spaller T."/>
            <person name="Winckler T."/>
            <person name="Schaap P."/>
            <person name="Glockner G."/>
        </authorList>
    </citation>
    <scope>NUCLEOTIDE SEQUENCE [LARGE SCALE GENOMIC DNA]</scope>
    <source>
        <strain evidence="2 3">Jena</strain>
    </source>
</reference>
<name>A0A2P6NK64_9EUKA</name>
<feature type="domain" description="SPIN90/Ldb17 leucine-rich" evidence="1">
    <location>
        <begin position="203"/>
        <end position="316"/>
    </location>
</feature>
<dbReference type="InterPro" id="IPR030125">
    <property type="entry name" value="SPIN90/Ldb17"/>
</dbReference>
<gene>
    <name evidence="2" type="ORF">PROFUN_07638</name>
</gene>
<keyword evidence="3" id="KW-1185">Reference proteome</keyword>
<dbReference type="PANTHER" id="PTHR13357:SF1">
    <property type="entry name" value="NCK-INTERACTING PROTEIN WITH SH3 DOMAIN"/>
    <property type="match status" value="1"/>
</dbReference>
<dbReference type="GO" id="GO:0071933">
    <property type="term" value="F:Arp2/3 complex binding"/>
    <property type="evidence" value="ECO:0007669"/>
    <property type="project" value="TreeGrafter"/>
</dbReference>
<proteinExistence type="predicted"/>
<evidence type="ECO:0000313" key="3">
    <source>
        <dbReference type="Proteomes" id="UP000241769"/>
    </source>
</evidence>
<protein>
    <recommendedName>
        <fullName evidence="1">SPIN90/Ldb17 leucine-rich domain-containing protein</fullName>
    </recommendedName>
</protein>
<dbReference type="InterPro" id="IPR016024">
    <property type="entry name" value="ARM-type_fold"/>
</dbReference>
<dbReference type="STRING" id="1890364.A0A2P6NK64"/>
<comment type="caution">
    <text evidence="2">The sequence shown here is derived from an EMBL/GenBank/DDBJ whole genome shotgun (WGS) entry which is preliminary data.</text>
</comment>
<dbReference type="Pfam" id="PF09431">
    <property type="entry name" value="SPIN90_LRD"/>
    <property type="match status" value="1"/>
</dbReference>